<sequence length="435" mass="47807">MDSTLNPSSSDRSYSPPVSQASTRDTTPDFDPSVASTGISSLRIGGHAMEGSHTIQVEAQRRNGEKSPTDAFRRYNHQQQRAPMRQALANAPAPRSTDSQNWRMHMGTEAAGHYAQGQIQGHGRGQHLSLSSASGSEYVAMSSPMAEHETPAPGAHTGGEWTGFHSYCLDRGNGNYTRLIPADLLPPLVGILAVQYGHEGMLILPTPRGLDPQNPLGNVIQPVEFKKRIDHIVASSPVPPKKPKIYCDKWVHEGVCAFTQQGCKYKHEMPLDKATQHSLGLFHGLPSWWKKQQAEIQRQQRQENGFAEFFDAHQPQQCSMPSPMNSDQVLASPARSTQSWRKVEEVETQRQKGFMPPPTRQAGGYKGSVDPRMYQHSLGSPTSPCVWGPIGPPSKQPGHAQVYHQNLGGYRTPSNLALLSSLEENLGERGASSRF</sequence>
<evidence type="ECO:0000259" key="3">
    <source>
        <dbReference type="PROSITE" id="PS50103"/>
    </source>
</evidence>
<dbReference type="OrthoDB" id="5355510at2759"/>
<keyword evidence="1" id="KW-0862">Zinc</keyword>
<feature type="region of interest" description="Disordered" evidence="2">
    <location>
        <begin position="117"/>
        <end position="157"/>
    </location>
</feature>
<reference evidence="4 5" key="1">
    <citation type="submission" date="2016-11" db="EMBL/GenBank/DDBJ databases">
        <title>Draft Genome Assembly of Colletotrichum chlorophyti a pathogen of herbaceous plants.</title>
        <authorList>
            <person name="Gan P."/>
            <person name="Narusaka M."/>
            <person name="Tsushima A."/>
            <person name="Narusaka Y."/>
            <person name="Takano Y."/>
            <person name="Shirasu K."/>
        </authorList>
    </citation>
    <scope>NUCLEOTIDE SEQUENCE [LARGE SCALE GENOMIC DNA]</scope>
    <source>
        <strain evidence="4 5">NTL11</strain>
    </source>
</reference>
<dbReference type="InterPro" id="IPR000571">
    <property type="entry name" value="Znf_CCCH"/>
</dbReference>
<feature type="region of interest" description="Disordered" evidence="2">
    <location>
        <begin position="315"/>
        <end position="340"/>
    </location>
</feature>
<organism evidence="4 5">
    <name type="scientific">Colletotrichum chlorophyti</name>
    <dbReference type="NCBI Taxonomy" id="708187"/>
    <lineage>
        <taxon>Eukaryota</taxon>
        <taxon>Fungi</taxon>
        <taxon>Dikarya</taxon>
        <taxon>Ascomycota</taxon>
        <taxon>Pezizomycotina</taxon>
        <taxon>Sordariomycetes</taxon>
        <taxon>Hypocreomycetidae</taxon>
        <taxon>Glomerellales</taxon>
        <taxon>Glomerellaceae</taxon>
        <taxon>Colletotrichum</taxon>
    </lineage>
</organism>
<evidence type="ECO:0000313" key="4">
    <source>
        <dbReference type="EMBL" id="OLN85969.1"/>
    </source>
</evidence>
<keyword evidence="1" id="KW-0863">Zinc-finger</keyword>
<dbReference type="PROSITE" id="PS50103">
    <property type="entry name" value="ZF_C3H1"/>
    <property type="match status" value="1"/>
</dbReference>
<comment type="caution">
    <text evidence="4">The sequence shown here is derived from an EMBL/GenBank/DDBJ whole genome shotgun (WGS) entry which is preliminary data.</text>
</comment>
<feature type="region of interest" description="Disordered" evidence="2">
    <location>
        <begin position="79"/>
        <end position="100"/>
    </location>
</feature>
<protein>
    <recommendedName>
        <fullName evidence="3">C3H1-type domain-containing protein</fullName>
    </recommendedName>
</protein>
<accession>A0A1Q8RNS2</accession>
<keyword evidence="5" id="KW-1185">Reference proteome</keyword>
<feature type="zinc finger region" description="C3H1-type" evidence="1">
    <location>
        <begin position="241"/>
        <end position="270"/>
    </location>
</feature>
<evidence type="ECO:0000256" key="1">
    <source>
        <dbReference type="PROSITE-ProRule" id="PRU00723"/>
    </source>
</evidence>
<keyword evidence="1" id="KW-0479">Metal-binding</keyword>
<dbReference type="GO" id="GO:0008270">
    <property type="term" value="F:zinc ion binding"/>
    <property type="evidence" value="ECO:0007669"/>
    <property type="project" value="UniProtKB-KW"/>
</dbReference>
<dbReference type="Proteomes" id="UP000186583">
    <property type="component" value="Unassembled WGS sequence"/>
</dbReference>
<dbReference type="AlphaFoldDB" id="A0A1Q8RNS2"/>
<dbReference type="STRING" id="708187.A0A1Q8RNS2"/>
<gene>
    <name evidence="4" type="ORF">CCHL11_05417</name>
</gene>
<evidence type="ECO:0000313" key="5">
    <source>
        <dbReference type="Proteomes" id="UP000186583"/>
    </source>
</evidence>
<feature type="domain" description="C3H1-type" evidence="3">
    <location>
        <begin position="241"/>
        <end position="270"/>
    </location>
</feature>
<feature type="compositionally biased region" description="Low complexity" evidence="2">
    <location>
        <begin position="7"/>
        <end position="19"/>
    </location>
</feature>
<feature type="region of interest" description="Disordered" evidence="2">
    <location>
        <begin position="1"/>
        <end position="39"/>
    </location>
</feature>
<dbReference type="EMBL" id="MPGH01000138">
    <property type="protein sequence ID" value="OLN85969.1"/>
    <property type="molecule type" value="Genomic_DNA"/>
</dbReference>
<name>A0A1Q8RNS2_9PEZI</name>
<evidence type="ECO:0000256" key="2">
    <source>
        <dbReference type="SAM" id="MobiDB-lite"/>
    </source>
</evidence>
<proteinExistence type="predicted"/>